<gene>
    <name evidence="1" type="ORF">DWW18_14910</name>
</gene>
<reference evidence="1 2" key="1">
    <citation type="submission" date="2018-08" db="EMBL/GenBank/DDBJ databases">
        <title>A genome reference for cultivated species of the human gut microbiota.</title>
        <authorList>
            <person name="Zou Y."/>
            <person name="Xue W."/>
            <person name="Luo G."/>
        </authorList>
    </citation>
    <scope>NUCLEOTIDE SEQUENCE [LARGE SCALE GENOMIC DNA]</scope>
    <source>
        <strain evidence="1 2">AF14-49</strain>
    </source>
</reference>
<dbReference type="AlphaFoldDB" id="A0A412WXD0"/>
<protein>
    <recommendedName>
        <fullName evidence="3">Polysaccharide (De)acetylase</fullName>
    </recommendedName>
</protein>
<comment type="caution">
    <text evidence="1">The sequence shown here is derived from an EMBL/GenBank/DDBJ whole genome shotgun (WGS) entry which is preliminary data.</text>
</comment>
<dbReference type="GO" id="GO:0005975">
    <property type="term" value="P:carbohydrate metabolic process"/>
    <property type="evidence" value="ECO:0007669"/>
    <property type="project" value="InterPro"/>
</dbReference>
<name>A0A412WXD0_9BACT</name>
<dbReference type="EMBL" id="QRZA01000023">
    <property type="protein sequence ID" value="RGV32175.1"/>
    <property type="molecule type" value="Genomic_DNA"/>
</dbReference>
<dbReference type="InterPro" id="IPR011330">
    <property type="entry name" value="Glyco_hydro/deAcase_b/a-brl"/>
</dbReference>
<accession>A0A412WXD0</accession>
<evidence type="ECO:0000313" key="1">
    <source>
        <dbReference type="EMBL" id="RGV32175.1"/>
    </source>
</evidence>
<evidence type="ECO:0000313" key="2">
    <source>
        <dbReference type="Proteomes" id="UP000283589"/>
    </source>
</evidence>
<organism evidence="1 2">
    <name type="scientific">Butyricimonas virosa</name>
    <dbReference type="NCBI Taxonomy" id="544645"/>
    <lineage>
        <taxon>Bacteria</taxon>
        <taxon>Pseudomonadati</taxon>
        <taxon>Bacteroidota</taxon>
        <taxon>Bacteroidia</taxon>
        <taxon>Bacteroidales</taxon>
        <taxon>Odoribacteraceae</taxon>
        <taxon>Butyricimonas</taxon>
    </lineage>
</organism>
<sequence>MNLLKNLAQIPGWHTNRHIVVIESDDWGSIRMPSLEVREMLKDEGYTIDNCKFSSYDSLASSDDLSCLFDILTSVKDINGNYAILTADSVVANPDFQKIKESGYQQYYYEPFTETLKRYPVSHQNSFELWKEGLTSGIFIPQLHGREHLNVVRWMNALQAGDEVTLHAFGQRHFGLSKLASDKLKVRYMDSFGNASADTIAIEDKVIREATDLFEKLFGFKSTSFIAPCYIWRESVEKTLSECGVKYLQGLSLQQIPVADNPPSVKTKYHYLGQKNKYGQRYLIRNAFFEPYKDNTTDKWVDECLNRIRIAFRWHKPAIISSHRINFIGAIAPTFRDRNLKLFKSLLSEIIKYWPDVEFMSSNQLGDYINGK</sequence>
<proteinExistence type="predicted"/>
<dbReference type="SUPFAM" id="SSF88713">
    <property type="entry name" value="Glycoside hydrolase/deacetylase"/>
    <property type="match status" value="1"/>
</dbReference>
<dbReference type="Proteomes" id="UP000283589">
    <property type="component" value="Unassembled WGS sequence"/>
</dbReference>
<dbReference type="Gene3D" id="3.20.20.370">
    <property type="entry name" value="Glycoside hydrolase/deacetylase"/>
    <property type="match status" value="1"/>
</dbReference>
<dbReference type="RefSeq" id="WP_118261076.1">
    <property type="nucleotide sequence ID" value="NZ_QRZA01000023.1"/>
</dbReference>
<evidence type="ECO:0008006" key="3">
    <source>
        <dbReference type="Google" id="ProtNLM"/>
    </source>
</evidence>